<dbReference type="PROSITE" id="PS50977">
    <property type="entry name" value="HTH_TETR_2"/>
    <property type="match status" value="1"/>
</dbReference>
<keyword evidence="1 2" id="KW-0238">DNA-binding</keyword>
<dbReference type="Proteomes" id="UP000256977">
    <property type="component" value="Unassembled WGS sequence"/>
</dbReference>
<dbReference type="InterPro" id="IPR036271">
    <property type="entry name" value="Tet_transcr_reg_TetR-rel_C_sf"/>
</dbReference>
<dbReference type="SUPFAM" id="SSF48498">
    <property type="entry name" value="Tetracyclin repressor-like, C-terminal domain"/>
    <property type="match status" value="1"/>
</dbReference>
<dbReference type="InterPro" id="IPR009057">
    <property type="entry name" value="Homeodomain-like_sf"/>
</dbReference>
<evidence type="ECO:0000313" key="5">
    <source>
        <dbReference type="Proteomes" id="UP000256977"/>
    </source>
</evidence>
<evidence type="ECO:0000256" key="1">
    <source>
        <dbReference type="ARBA" id="ARBA00023125"/>
    </source>
</evidence>
<dbReference type="RefSeq" id="WP_116058666.1">
    <property type="nucleotide sequence ID" value="NZ_QRDZ01000001.1"/>
</dbReference>
<sequence>MPRKFDTDEKSQIQQKLLEAGRSLFSRYGFKKTNVGELAKAAGIASGTFYLFYRSKEELFFDLMEEEEQAIQQIVLRQLENASKSKEAFRLFFKEGFRLMTENPILREVLLPEQFEAIVRKLPPDKLERNYATDVRKLEPLIRQWQAEGILRTDMTPELIVSMLRSIILLSLHKQTIGDAVYEATMDALITTVADGLAAKKGV</sequence>
<reference evidence="4 5" key="1">
    <citation type="submission" date="2018-07" db="EMBL/GenBank/DDBJ databases">
        <title>Genomic Encyclopedia of Type Strains, Phase III (KMG-III): the genomes of soil and plant-associated and newly described type strains.</title>
        <authorList>
            <person name="Whitman W."/>
        </authorList>
    </citation>
    <scope>NUCLEOTIDE SEQUENCE [LARGE SCALE GENOMIC DNA]</scope>
    <source>
        <strain evidence="4 5">CECT 7287</strain>
    </source>
</reference>
<comment type="caution">
    <text evidence="4">The sequence shown here is derived from an EMBL/GenBank/DDBJ whole genome shotgun (WGS) entry which is preliminary data.</text>
</comment>
<dbReference type="SUPFAM" id="SSF46689">
    <property type="entry name" value="Homeodomain-like"/>
    <property type="match status" value="1"/>
</dbReference>
<protein>
    <submittedName>
        <fullName evidence="4">TetR family transcriptional regulator</fullName>
    </submittedName>
</protein>
<dbReference type="AlphaFoldDB" id="A0A3D9KRF7"/>
<feature type="DNA-binding region" description="H-T-H motif" evidence="2">
    <location>
        <begin position="34"/>
        <end position="53"/>
    </location>
</feature>
<dbReference type="GO" id="GO:0003677">
    <property type="term" value="F:DNA binding"/>
    <property type="evidence" value="ECO:0007669"/>
    <property type="project" value="UniProtKB-UniRule"/>
</dbReference>
<feature type="domain" description="HTH tetR-type" evidence="3">
    <location>
        <begin position="11"/>
        <end position="71"/>
    </location>
</feature>
<evidence type="ECO:0000313" key="4">
    <source>
        <dbReference type="EMBL" id="RED89207.1"/>
    </source>
</evidence>
<dbReference type="PRINTS" id="PR00455">
    <property type="entry name" value="HTHTETR"/>
</dbReference>
<gene>
    <name evidence="4" type="ORF">DFP98_101178</name>
</gene>
<evidence type="ECO:0000259" key="3">
    <source>
        <dbReference type="PROSITE" id="PS50977"/>
    </source>
</evidence>
<proteinExistence type="predicted"/>
<dbReference type="PANTHER" id="PTHR43479:SF11">
    <property type="entry name" value="ACREF_ENVCD OPERON REPRESSOR-RELATED"/>
    <property type="match status" value="1"/>
</dbReference>
<dbReference type="EMBL" id="QRDZ01000001">
    <property type="protein sequence ID" value="RED89207.1"/>
    <property type="molecule type" value="Genomic_DNA"/>
</dbReference>
<name>A0A3D9KRF7_9BACL</name>
<dbReference type="PANTHER" id="PTHR43479">
    <property type="entry name" value="ACREF/ENVCD OPERON REPRESSOR-RELATED"/>
    <property type="match status" value="1"/>
</dbReference>
<dbReference type="InterPro" id="IPR001647">
    <property type="entry name" value="HTH_TetR"/>
</dbReference>
<keyword evidence="5" id="KW-1185">Reference proteome</keyword>
<accession>A0A3D9KRF7</accession>
<organism evidence="4 5">
    <name type="scientific">Cohnella phaseoli</name>
    <dbReference type="NCBI Taxonomy" id="456490"/>
    <lineage>
        <taxon>Bacteria</taxon>
        <taxon>Bacillati</taxon>
        <taxon>Bacillota</taxon>
        <taxon>Bacilli</taxon>
        <taxon>Bacillales</taxon>
        <taxon>Paenibacillaceae</taxon>
        <taxon>Cohnella</taxon>
    </lineage>
</organism>
<dbReference type="Gene3D" id="1.10.357.10">
    <property type="entry name" value="Tetracycline Repressor, domain 2"/>
    <property type="match status" value="1"/>
</dbReference>
<dbReference type="Pfam" id="PF00440">
    <property type="entry name" value="TetR_N"/>
    <property type="match status" value="1"/>
</dbReference>
<dbReference type="InterPro" id="IPR050624">
    <property type="entry name" value="HTH-type_Tx_Regulator"/>
</dbReference>
<evidence type="ECO:0000256" key="2">
    <source>
        <dbReference type="PROSITE-ProRule" id="PRU00335"/>
    </source>
</evidence>
<dbReference type="OrthoDB" id="9812993at2"/>